<keyword evidence="15" id="KW-1185">Reference proteome</keyword>
<dbReference type="EnsemblMetazoa" id="SMAR003258-RA">
    <property type="protein sequence ID" value="SMAR003258-PA"/>
    <property type="gene ID" value="SMAR003258"/>
</dbReference>
<comment type="subcellular location">
    <subcellularLocation>
        <location evidence="1">Membrane</location>
        <topology evidence="1">Multi-pass membrane protein</topology>
    </subcellularLocation>
</comment>
<evidence type="ECO:0000256" key="4">
    <source>
        <dbReference type="ARBA" id="ARBA00022461"/>
    </source>
</evidence>
<dbReference type="GO" id="GO:0015280">
    <property type="term" value="F:ligand-gated sodium channel activity"/>
    <property type="evidence" value="ECO:0007669"/>
    <property type="project" value="TreeGrafter"/>
</dbReference>
<evidence type="ECO:0000256" key="8">
    <source>
        <dbReference type="ARBA" id="ARBA00023065"/>
    </source>
</evidence>
<proteinExistence type="inferred from homology"/>
<keyword evidence="9 13" id="KW-0472">Membrane</keyword>
<evidence type="ECO:0000313" key="14">
    <source>
        <dbReference type="EnsemblMetazoa" id="SMAR003258-PA"/>
    </source>
</evidence>
<dbReference type="AlphaFoldDB" id="T1IQE6"/>
<dbReference type="PANTHER" id="PTHR11690:SF300">
    <property type="entry name" value="PICKPOCKET PROTEIN 19"/>
    <property type="match status" value="1"/>
</dbReference>
<reference evidence="15" key="1">
    <citation type="submission" date="2011-05" db="EMBL/GenBank/DDBJ databases">
        <authorList>
            <person name="Richards S.R."/>
            <person name="Qu J."/>
            <person name="Jiang H."/>
            <person name="Jhangiani S.N."/>
            <person name="Agravi P."/>
            <person name="Goodspeed R."/>
            <person name="Gross S."/>
            <person name="Mandapat C."/>
            <person name="Jackson L."/>
            <person name="Mathew T."/>
            <person name="Pu L."/>
            <person name="Thornton R."/>
            <person name="Saada N."/>
            <person name="Wilczek-Boney K.B."/>
            <person name="Lee S."/>
            <person name="Kovar C."/>
            <person name="Wu Y."/>
            <person name="Scherer S.E."/>
            <person name="Worley K.C."/>
            <person name="Muzny D.M."/>
            <person name="Gibbs R."/>
        </authorList>
    </citation>
    <scope>NUCLEOTIDE SEQUENCE</scope>
    <source>
        <strain evidence="15">Brora</strain>
    </source>
</reference>
<evidence type="ECO:0000256" key="1">
    <source>
        <dbReference type="ARBA" id="ARBA00004141"/>
    </source>
</evidence>
<accession>T1IQE6</accession>
<evidence type="ECO:0000256" key="9">
    <source>
        <dbReference type="ARBA" id="ARBA00023136"/>
    </source>
</evidence>
<evidence type="ECO:0000313" key="15">
    <source>
        <dbReference type="Proteomes" id="UP000014500"/>
    </source>
</evidence>
<keyword evidence="10 12" id="KW-0739">Sodium transport</keyword>
<dbReference type="EMBL" id="JH431307">
    <property type="status" value="NOT_ANNOTATED_CDS"/>
    <property type="molecule type" value="Genomic_DNA"/>
</dbReference>
<evidence type="ECO:0000256" key="6">
    <source>
        <dbReference type="ARBA" id="ARBA00022989"/>
    </source>
</evidence>
<dbReference type="InterPro" id="IPR001873">
    <property type="entry name" value="ENaC"/>
</dbReference>
<keyword evidence="6 13" id="KW-1133">Transmembrane helix</keyword>
<keyword evidence="5 12" id="KW-0812">Transmembrane</keyword>
<evidence type="ECO:0000256" key="11">
    <source>
        <dbReference type="ARBA" id="ARBA00023303"/>
    </source>
</evidence>
<evidence type="ECO:0000256" key="3">
    <source>
        <dbReference type="ARBA" id="ARBA00022448"/>
    </source>
</evidence>
<feature type="transmembrane region" description="Helical" evidence="13">
    <location>
        <begin position="56"/>
        <end position="74"/>
    </location>
</feature>
<evidence type="ECO:0000256" key="10">
    <source>
        <dbReference type="ARBA" id="ARBA00023201"/>
    </source>
</evidence>
<protein>
    <submittedName>
        <fullName evidence="14">Uncharacterized protein</fullName>
    </submittedName>
</protein>
<keyword evidence="8 12" id="KW-0406">Ion transport</keyword>
<sequence length="386" mass="45526">MKSISKKKSRKIITKNMPNSHKLHQTVITNRTKGKKKSLHIFAHKFKPKIDKRKKLLWILAFVISAFICLHQLTDRVTNYFDYPIVTDVHIQRVKTARFPPIILCKNNFVDIFFEKIEEKIAKQCSILEQCNNTELKSYNFSVFGLNILDIWYKNSIQQSRVKSTMSCAGLYDKSICTDANKYLNISTLSLNTYYGRCFIYLSHDILEFQEARTYWSFKVKHHDKDDTLYDANSGKADIKFYIQRKEEKYSKSKIYYFARNLMKKQMSNIYISSKTYEYLNSTKHQCFNTTTVTTCKNRCFQKKLQEMRTTNCGLPFMNPKMPICQNYNDAAEAYSAVQDTYLAIKYDECNCGRMCIETKHVDLMDALPLDEKKDETKFMFFLQTD</sequence>
<dbReference type="PANTHER" id="PTHR11690">
    <property type="entry name" value="AMILORIDE-SENSITIVE SODIUM CHANNEL-RELATED"/>
    <property type="match status" value="1"/>
</dbReference>
<dbReference type="Proteomes" id="UP000014500">
    <property type="component" value="Unassembled WGS sequence"/>
</dbReference>
<keyword evidence="11 12" id="KW-0407">Ion channel</keyword>
<evidence type="ECO:0000256" key="2">
    <source>
        <dbReference type="ARBA" id="ARBA00007193"/>
    </source>
</evidence>
<dbReference type="PhylomeDB" id="T1IQE6"/>
<keyword evidence="3 12" id="KW-0813">Transport</keyword>
<evidence type="ECO:0000256" key="7">
    <source>
        <dbReference type="ARBA" id="ARBA00023053"/>
    </source>
</evidence>
<evidence type="ECO:0000256" key="13">
    <source>
        <dbReference type="SAM" id="Phobius"/>
    </source>
</evidence>
<evidence type="ECO:0000256" key="5">
    <source>
        <dbReference type="ARBA" id="ARBA00022692"/>
    </source>
</evidence>
<evidence type="ECO:0000256" key="12">
    <source>
        <dbReference type="RuleBase" id="RU000679"/>
    </source>
</evidence>
<comment type="similarity">
    <text evidence="2 12">Belongs to the amiloride-sensitive sodium channel (TC 1.A.6) family.</text>
</comment>
<keyword evidence="4 12" id="KW-0894">Sodium channel</keyword>
<name>T1IQE6_STRMM</name>
<reference evidence="14" key="2">
    <citation type="submission" date="2015-02" db="UniProtKB">
        <authorList>
            <consortium name="EnsemblMetazoa"/>
        </authorList>
    </citation>
    <scope>IDENTIFICATION</scope>
</reference>
<dbReference type="HOGENOM" id="CLU_037094_0_0_1"/>
<dbReference type="GO" id="GO:0005886">
    <property type="term" value="C:plasma membrane"/>
    <property type="evidence" value="ECO:0007669"/>
    <property type="project" value="TreeGrafter"/>
</dbReference>
<dbReference type="Pfam" id="PF00858">
    <property type="entry name" value="ASC"/>
    <property type="match status" value="1"/>
</dbReference>
<organism evidence="14 15">
    <name type="scientific">Strigamia maritima</name>
    <name type="common">European centipede</name>
    <name type="synonym">Geophilus maritimus</name>
    <dbReference type="NCBI Taxonomy" id="126957"/>
    <lineage>
        <taxon>Eukaryota</taxon>
        <taxon>Metazoa</taxon>
        <taxon>Ecdysozoa</taxon>
        <taxon>Arthropoda</taxon>
        <taxon>Myriapoda</taxon>
        <taxon>Chilopoda</taxon>
        <taxon>Pleurostigmophora</taxon>
        <taxon>Geophilomorpha</taxon>
        <taxon>Linotaeniidae</taxon>
        <taxon>Strigamia</taxon>
    </lineage>
</organism>
<keyword evidence="7" id="KW-0915">Sodium</keyword>